<sequence length="715" mass="78540">MNKQATVPRRVFLKTSALFGGGLLLSFFIPAQPNKVTSGPIPFTPNTLLHIGEDDSIHIILTKVEMGQGIGTTLAMLIAEELDCDWKKIKIRHSPAGKQFADPDWGQSTGGSTSTLSEFDRYRQVGATARVMLIEAAANRFGVKPADCSTENGYVIIKGKEIRYGDLASEAAAIHVPAVQLRQPKEWRYIGKSQNRLDIPDKINGKAIYGLDIHFSGLLTAVVAHAPIFGAKVKSFDASRAMAIQGVRDVIQIPSGIAVLGDHYWAAKMGRDALKIEWELGENVKINTQLQVEEYRRIAKTQGTYSQQKGDTSAALQKASHVLETEHTVPYLAHAPMEPLNCTVKPGKDSCEIWVGNQNPLLFQQIVADLLGMKPEQVSIHTPEIGGSFGRKASFDADWVVEAVHIARISGKAVKLVWSREDDIRGGYYRPLYLHRAVIGIGNDGYPSVWQHHIVGQSIFAHTPLDKLIIKDRIDYSSVGGVHGSPYINPVPNHNVALHTTTVGVPVLSWRSVGHSHTCFVMETLIDELAFMAAKDPLDYRYALLKDHPRHLAVLTLAAEKAGWRKPLPPGMFRGIAVHEAMGSYVSQVIEISIQNRKLRIHRVVCAIDCGLVVNPDGVRAQMEGSIVFALTAALYGEITLEKGQVKQSNFHDYRMLRIHEMPEIEIHIVPGTKGMGGVGEPGVPPVAPALLNAIFAATGKRLRRLPVRIEDTDK</sequence>
<feature type="domain" description="Aldehyde oxidase/xanthine dehydrogenase a/b hammerhead" evidence="1">
    <location>
        <begin position="204"/>
        <end position="282"/>
    </location>
</feature>
<dbReference type="InterPro" id="IPR037165">
    <property type="entry name" value="AldOxase/xan_DH_Mopterin-bd_sf"/>
</dbReference>
<dbReference type="Proteomes" id="UP000480178">
    <property type="component" value="Chromosome"/>
</dbReference>
<dbReference type="InterPro" id="IPR008274">
    <property type="entry name" value="AldOxase/xan_DH_MoCoBD1"/>
</dbReference>
<dbReference type="SMART" id="SM01008">
    <property type="entry name" value="Ald_Xan_dh_C"/>
    <property type="match status" value="1"/>
</dbReference>
<dbReference type="PROSITE" id="PS51318">
    <property type="entry name" value="TAT"/>
    <property type="match status" value="1"/>
</dbReference>
<dbReference type="SUPFAM" id="SSF56003">
    <property type="entry name" value="Molybdenum cofactor-binding domain"/>
    <property type="match status" value="2"/>
</dbReference>
<dbReference type="InterPro" id="IPR000674">
    <property type="entry name" value="Ald_Oxase/Xan_DH_a/b"/>
</dbReference>
<keyword evidence="3" id="KW-1185">Reference proteome</keyword>
<dbReference type="InterPro" id="IPR012368">
    <property type="entry name" value="OxRdtase_Mopterin-bd_su_IorB"/>
</dbReference>
<dbReference type="Gene3D" id="3.90.1170.50">
    <property type="entry name" value="Aldehyde oxidase/xanthine dehydrogenase, a/b hammerhead"/>
    <property type="match status" value="1"/>
</dbReference>
<dbReference type="Pfam" id="PF20256">
    <property type="entry name" value="MoCoBD_2"/>
    <property type="match status" value="2"/>
</dbReference>
<accession>A0A6C0GRY6</accession>
<dbReference type="InterPro" id="IPR052516">
    <property type="entry name" value="N-heterocyclic_Hydroxylase"/>
</dbReference>
<dbReference type="Gene3D" id="3.30.365.10">
    <property type="entry name" value="Aldehyde oxidase/xanthine dehydrogenase, molybdopterin binding domain"/>
    <property type="match status" value="4"/>
</dbReference>
<dbReference type="AlphaFoldDB" id="A0A6C0GRY6"/>
<evidence type="ECO:0000313" key="3">
    <source>
        <dbReference type="Proteomes" id="UP000480178"/>
    </source>
</evidence>
<dbReference type="EMBL" id="CP048222">
    <property type="protein sequence ID" value="QHT70624.1"/>
    <property type="molecule type" value="Genomic_DNA"/>
</dbReference>
<dbReference type="PIRSF" id="PIRSF036389">
    <property type="entry name" value="IOR_B"/>
    <property type="match status" value="1"/>
</dbReference>
<dbReference type="InterPro" id="IPR046867">
    <property type="entry name" value="AldOxase/xan_DH_MoCoBD2"/>
</dbReference>
<name>A0A6C0GRY6_9BACT</name>
<evidence type="ECO:0000259" key="1">
    <source>
        <dbReference type="SMART" id="SM01008"/>
    </source>
</evidence>
<dbReference type="PANTHER" id="PTHR47495">
    <property type="entry name" value="ALDEHYDE DEHYDROGENASE"/>
    <property type="match status" value="1"/>
</dbReference>
<proteinExistence type="predicted"/>
<protein>
    <submittedName>
        <fullName evidence="2">Xanthine dehydrogenase family protein molybdopterin-binding subunit</fullName>
    </submittedName>
</protein>
<dbReference type="GO" id="GO:0016491">
    <property type="term" value="F:oxidoreductase activity"/>
    <property type="evidence" value="ECO:0007669"/>
    <property type="project" value="InterPro"/>
</dbReference>
<reference evidence="2 3" key="1">
    <citation type="submission" date="2020-01" db="EMBL/GenBank/DDBJ databases">
        <authorList>
            <person name="Kim M.K."/>
        </authorList>
    </citation>
    <scope>NUCLEOTIDE SEQUENCE [LARGE SCALE GENOMIC DNA]</scope>
    <source>
        <strain evidence="2 3">172606-1</strain>
    </source>
</reference>
<dbReference type="Pfam" id="PF02738">
    <property type="entry name" value="MoCoBD_1"/>
    <property type="match status" value="1"/>
</dbReference>
<dbReference type="PANTHER" id="PTHR47495:SF2">
    <property type="entry name" value="ALDEHYDE DEHYDROGENASE"/>
    <property type="match status" value="1"/>
</dbReference>
<dbReference type="RefSeq" id="WP_162446600.1">
    <property type="nucleotide sequence ID" value="NZ_CP048222.1"/>
</dbReference>
<gene>
    <name evidence="2" type="ORF">GXP67_30215</name>
</gene>
<dbReference type="KEGG" id="rhoz:GXP67_30215"/>
<organism evidence="2 3">
    <name type="scientific">Rhodocytophaga rosea</name>
    <dbReference type="NCBI Taxonomy" id="2704465"/>
    <lineage>
        <taxon>Bacteria</taxon>
        <taxon>Pseudomonadati</taxon>
        <taxon>Bacteroidota</taxon>
        <taxon>Cytophagia</taxon>
        <taxon>Cytophagales</taxon>
        <taxon>Rhodocytophagaceae</taxon>
        <taxon>Rhodocytophaga</taxon>
    </lineage>
</organism>
<evidence type="ECO:0000313" key="2">
    <source>
        <dbReference type="EMBL" id="QHT70624.1"/>
    </source>
</evidence>
<dbReference type="InterPro" id="IPR006311">
    <property type="entry name" value="TAT_signal"/>
</dbReference>